<protein>
    <submittedName>
        <fullName evidence="8">Solute carrier family 35 member G1-like</fullName>
    </submittedName>
</protein>
<dbReference type="InterPro" id="IPR000620">
    <property type="entry name" value="EamA_dom"/>
</dbReference>
<evidence type="ECO:0000256" key="2">
    <source>
        <dbReference type="ARBA" id="ARBA00022692"/>
    </source>
</evidence>
<dbReference type="Proteomes" id="UP000694941">
    <property type="component" value="Unplaced"/>
</dbReference>
<feature type="transmembrane region" description="Helical" evidence="5">
    <location>
        <begin position="99"/>
        <end position="116"/>
    </location>
</feature>
<feature type="transmembrane region" description="Helical" evidence="5">
    <location>
        <begin position="68"/>
        <end position="87"/>
    </location>
</feature>
<reference evidence="8" key="1">
    <citation type="submission" date="2025-08" db="UniProtKB">
        <authorList>
            <consortium name="RefSeq"/>
        </authorList>
    </citation>
    <scope>IDENTIFICATION</scope>
    <source>
        <tissue evidence="8">Muscle</tissue>
    </source>
</reference>
<feature type="transmembrane region" description="Helical" evidence="5">
    <location>
        <begin position="218"/>
        <end position="236"/>
    </location>
</feature>
<feature type="domain" description="EamA" evidence="6">
    <location>
        <begin position="9"/>
        <end position="139"/>
    </location>
</feature>
<proteinExistence type="predicted"/>
<accession>A0ABM1RZZ0</accession>
<evidence type="ECO:0000313" key="7">
    <source>
        <dbReference type="Proteomes" id="UP000694941"/>
    </source>
</evidence>
<evidence type="ECO:0000313" key="8">
    <source>
        <dbReference type="RefSeq" id="XP_022236945.1"/>
    </source>
</evidence>
<dbReference type="InterPro" id="IPR037185">
    <property type="entry name" value="EmrE-like"/>
</dbReference>
<organism evidence="7 8">
    <name type="scientific">Limulus polyphemus</name>
    <name type="common">Atlantic horseshoe crab</name>
    <dbReference type="NCBI Taxonomy" id="6850"/>
    <lineage>
        <taxon>Eukaryota</taxon>
        <taxon>Metazoa</taxon>
        <taxon>Ecdysozoa</taxon>
        <taxon>Arthropoda</taxon>
        <taxon>Chelicerata</taxon>
        <taxon>Merostomata</taxon>
        <taxon>Xiphosura</taxon>
        <taxon>Limulidae</taxon>
        <taxon>Limulus</taxon>
    </lineage>
</organism>
<dbReference type="PANTHER" id="PTHR22911:SF6">
    <property type="entry name" value="SOLUTE CARRIER FAMILY 35 MEMBER G1"/>
    <property type="match status" value="1"/>
</dbReference>
<feature type="transmembrane region" description="Helical" evidence="5">
    <location>
        <begin position="7"/>
        <end position="28"/>
    </location>
</feature>
<evidence type="ECO:0000256" key="5">
    <source>
        <dbReference type="SAM" id="Phobius"/>
    </source>
</evidence>
<dbReference type="SUPFAM" id="SSF103481">
    <property type="entry name" value="Multidrug resistance efflux transporter EmrE"/>
    <property type="match status" value="1"/>
</dbReference>
<feature type="transmembrane region" description="Helical" evidence="5">
    <location>
        <begin position="270"/>
        <end position="289"/>
    </location>
</feature>
<comment type="subcellular location">
    <subcellularLocation>
        <location evidence="1">Membrane</location>
        <topology evidence="1">Multi-pass membrane protein</topology>
    </subcellularLocation>
</comment>
<dbReference type="Pfam" id="PF00892">
    <property type="entry name" value="EamA"/>
    <property type="match status" value="1"/>
</dbReference>
<gene>
    <name evidence="8" type="primary">LOC111084553</name>
</gene>
<feature type="transmembrane region" description="Helical" evidence="5">
    <location>
        <begin position="243"/>
        <end position="264"/>
    </location>
</feature>
<keyword evidence="2 5" id="KW-0812">Transmembrane</keyword>
<keyword evidence="4 5" id="KW-0472">Membrane</keyword>
<keyword evidence="3 5" id="KW-1133">Transmembrane helix</keyword>
<name>A0ABM1RZZ0_LIMPO</name>
<dbReference type="GeneID" id="111084553"/>
<evidence type="ECO:0000256" key="1">
    <source>
        <dbReference type="ARBA" id="ARBA00004141"/>
    </source>
</evidence>
<dbReference type="RefSeq" id="XP_022236945.1">
    <property type="nucleotide sequence ID" value="XM_022381237.1"/>
</dbReference>
<keyword evidence="7" id="KW-1185">Reference proteome</keyword>
<feature type="transmembrane region" description="Helical" evidence="5">
    <location>
        <begin position="34"/>
        <end position="56"/>
    </location>
</feature>
<feature type="transmembrane region" description="Helical" evidence="5">
    <location>
        <begin position="184"/>
        <end position="203"/>
    </location>
</feature>
<dbReference type="PANTHER" id="PTHR22911">
    <property type="entry name" value="ACYL-MALONYL CONDENSING ENZYME-RELATED"/>
    <property type="match status" value="1"/>
</dbReference>
<evidence type="ECO:0000256" key="3">
    <source>
        <dbReference type="ARBA" id="ARBA00022989"/>
    </source>
</evidence>
<evidence type="ECO:0000259" key="6">
    <source>
        <dbReference type="Pfam" id="PF00892"/>
    </source>
</evidence>
<sequence length="345" mass="37909">MDGKRPYYGIGLIVSAGFFFAVVGVLVQLTKDRIVMDVIGLSHVVQIVIILPLIILKNVKFNYERRTILLTSLRCLTGALGDTFLYYSYTLLPVGDAASIYSTNSVFANVFSVFIFKRSCKWPKFVSSFLCIFGVAIISQPSFLFASNKHLSFNYKGVAAAIASSILDSLSYNFNNLLGNVDHLFPTTILTINMILMWVLSLISDKRLPVLGFSDCSWTNLYITGIGLAGLLALLATTRGFQLVEAGPGSVALSSIIVFGYILQLFTQDYSIRVVSIVGAVLIIVAIFISSSSSVHDKSSMFENVTEDMSQSVNYEENTKNDMFQEATDSCELNSLIEEGLKTTI</sequence>
<evidence type="ECO:0000256" key="4">
    <source>
        <dbReference type="ARBA" id="ARBA00023136"/>
    </source>
</evidence>
<feature type="transmembrane region" description="Helical" evidence="5">
    <location>
        <begin position="128"/>
        <end position="147"/>
    </location>
</feature>